<name>A0A1Y3R2N5_9BACT</name>
<dbReference type="OrthoDB" id="1039568at2"/>
<comment type="caution">
    <text evidence="2">The sequence shown here is derived from an EMBL/GenBank/DDBJ whole genome shotgun (WGS) entry which is preliminary data.</text>
</comment>
<keyword evidence="1" id="KW-1133">Transmembrane helix</keyword>
<dbReference type="EMBL" id="NFHB01000001">
    <property type="protein sequence ID" value="OUN04808.1"/>
    <property type="molecule type" value="Genomic_DNA"/>
</dbReference>
<dbReference type="RefSeq" id="WP_087400931.1">
    <property type="nucleotide sequence ID" value="NZ_DAWEOI010000001.1"/>
</dbReference>
<sequence>MKLFKSEGWKSFWPNFLAVILGIVITFGGERLITNYQKRQDAREIVGLFKVDVERHLKISEGLLDDYTAGMSALRKCAVAYARKELAEIPEDTLRYALGMFFSVRGDVYSPVGMKILEVSGALSAVHEPEVVESVTKIGNVITTFWRQQDKMVANVIGAKQHLYESGRLDWSYRGTSPHERLEYRFRRLMEDTLCAGLITRGSIPAYLMMFRDMNDNIRAELDIIRNAGY</sequence>
<organism evidence="2 3">
    <name type="scientific">Alistipes onderdonkii</name>
    <dbReference type="NCBI Taxonomy" id="328813"/>
    <lineage>
        <taxon>Bacteria</taxon>
        <taxon>Pseudomonadati</taxon>
        <taxon>Bacteroidota</taxon>
        <taxon>Bacteroidia</taxon>
        <taxon>Bacteroidales</taxon>
        <taxon>Rikenellaceae</taxon>
        <taxon>Alistipes</taxon>
    </lineage>
</organism>
<evidence type="ECO:0000313" key="2">
    <source>
        <dbReference type="EMBL" id="OUN04808.1"/>
    </source>
</evidence>
<accession>A0A1Y3R2N5</accession>
<dbReference type="Proteomes" id="UP000195772">
    <property type="component" value="Unassembled WGS sequence"/>
</dbReference>
<evidence type="ECO:0000313" key="3">
    <source>
        <dbReference type="Proteomes" id="UP000195772"/>
    </source>
</evidence>
<keyword evidence="1" id="KW-0812">Transmembrane</keyword>
<gene>
    <name evidence="2" type="ORF">B5G41_00405</name>
</gene>
<feature type="transmembrane region" description="Helical" evidence="1">
    <location>
        <begin position="12"/>
        <end position="33"/>
    </location>
</feature>
<evidence type="ECO:0000256" key="1">
    <source>
        <dbReference type="SAM" id="Phobius"/>
    </source>
</evidence>
<protein>
    <submittedName>
        <fullName evidence="2">Uncharacterized protein</fullName>
    </submittedName>
</protein>
<keyword evidence="1" id="KW-0472">Membrane</keyword>
<proteinExistence type="predicted"/>
<dbReference type="AlphaFoldDB" id="A0A1Y3R2N5"/>
<reference evidence="3" key="1">
    <citation type="submission" date="2017-04" db="EMBL/GenBank/DDBJ databases">
        <title>Function of individual gut microbiota members based on whole genome sequencing of pure cultures obtained from chicken caecum.</title>
        <authorList>
            <person name="Medvecky M."/>
            <person name="Cejkova D."/>
            <person name="Polansky O."/>
            <person name="Karasova D."/>
            <person name="Kubasova T."/>
            <person name="Cizek A."/>
            <person name="Rychlik I."/>
        </authorList>
    </citation>
    <scope>NUCLEOTIDE SEQUENCE [LARGE SCALE GENOMIC DNA]</scope>
    <source>
        <strain evidence="3">An90</strain>
    </source>
</reference>